<dbReference type="Proteomes" id="UP000001357">
    <property type="component" value="Unassembled WGS sequence"/>
</dbReference>
<feature type="domain" description="Mitochondrial outer membrane transport complex Sam37/metaxin N-terminal" evidence="8">
    <location>
        <begin position="145"/>
        <end position="267"/>
    </location>
</feature>
<dbReference type="GeneID" id="5893713"/>
<evidence type="ECO:0000256" key="2">
    <source>
        <dbReference type="ARBA" id="ARBA00022448"/>
    </source>
</evidence>
<dbReference type="PANTHER" id="PTHR12289:SF41">
    <property type="entry name" value="FAILED AXON CONNECTIONS-RELATED"/>
    <property type="match status" value="1"/>
</dbReference>
<dbReference type="GO" id="GO:0001401">
    <property type="term" value="C:SAM complex"/>
    <property type="evidence" value="ECO:0000318"/>
    <property type="project" value="GO_Central"/>
</dbReference>
<reference evidence="9 10" key="1">
    <citation type="journal article" date="2008" name="Nature">
        <title>The genome of the choanoflagellate Monosiga brevicollis and the origin of metazoans.</title>
        <authorList>
            <consortium name="JGI Sequencing"/>
            <person name="King N."/>
            <person name="Westbrook M.J."/>
            <person name="Young S.L."/>
            <person name="Kuo A."/>
            <person name="Abedin M."/>
            <person name="Chapman J."/>
            <person name="Fairclough S."/>
            <person name="Hellsten U."/>
            <person name="Isogai Y."/>
            <person name="Letunic I."/>
            <person name="Marr M."/>
            <person name="Pincus D."/>
            <person name="Putnam N."/>
            <person name="Rokas A."/>
            <person name="Wright K.J."/>
            <person name="Zuzow R."/>
            <person name="Dirks W."/>
            <person name="Good M."/>
            <person name="Goodstein D."/>
            <person name="Lemons D."/>
            <person name="Li W."/>
            <person name="Lyons J.B."/>
            <person name="Morris A."/>
            <person name="Nichols S."/>
            <person name="Richter D.J."/>
            <person name="Salamov A."/>
            <person name="Bork P."/>
            <person name="Lim W.A."/>
            <person name="Manning G."/>
            <person name="Miller W.T."/>
            <person name="McGinnis W."/>
            <person name="Shapiro H."/>
            <person name="Tjian R."/>
            <person name="Grigoriev I.V."/>
            <person name="Rokhsar D."/>
        </authorList>
    </citation>
    <scope>NUCLEOTIDE SEQUENCE [LARGE SCALE GENOMIC DNA]</scope>
    <source>
        <strain evidence="10">MX1 / ATCC 50154</strain>
    </source>
</reference>
<evidence type="ECO:0000256" key="3">
    <source>
        <dbReference type="ARBA" id="ARBA00022787"/>
    </source>
</evidence>
<dbReference type="Pfam" id="PF10568">
    <property type="entry name" value="Tom37"/>
    <property type="match status" value="1"/>
</dbReference>
<keyword evidence="5" id="KW-0496">Mitochondrion</keyword>
<keyword evidence="4" id="KW-0653">Protein transport</keyword>
<dbReference type="STRING" id="81824.A9V708"/>
<dbReference type="GO" id="GO:0007005">
    <property type="term" value="P:mitochondrion organization"/>
    <property type="evidence" value="ECO:0000318"/>
    <property type="project" value="GO_Central"/>
</dbReference>
<dbReference type="PANTHER" id="PTHR12289">
    <property type="entry name" value="METAXIN RELATED"/>
    <property type="match status" value="1"/>
</dbReference>
<evidence type="ECO:0000256" key="4">
    <source>
        <dbReference type="ARBA" id="ARBA00022927"/>
    </source>
</evidence>
<keyword evidence="3" id="KW-1000">Mitochondrion outer membrane</keyword>
<dbReference type="EMBL" id="CH991564">
    <property type="protein sequence ID" value="EDQ86708.1"/>
    <property type="molecule type" value="Genomic_DNA"/>
</dbReference>
<evidence type="ECO:0000256" key="7">
    <source>
        <dbReference type="SAM" id="MobiDB-lite"/>
    </source>
</evidence>
<comment type="subcellular location">
    <subcellularLocation>
        <location evidence="1">Mitochondrion outer membrane</location>
    </subcellularLocation>
</comment>
<feature type="region of interest" description="Disordered" evidence="7">
    <location>
        <begin position="648"/>
        <end position="718"/>
    </location>
</feature>
<proteinExistence type="predicted"/>
<keyword evidence="2" id="KW-0813">Transport</keyword>
<evidence type="ECO:0000313" key="9">
    <source>
        <dbReference type="EMBL" id="EDQ86708.1"/>
    </source>
</evidence>
<organism evidence="9 10">
    <name type="scientific">Monosiga brevicollis</name>
    <name type="common">Choanoflagellate</name>
    <dbReference type="NCBI Taxonomy" id="81824"/>
    <lineage>
        <taxon>Eukaryota</taxon>
        <taxon>Choanoflagellata</taxon>
        <taxon>Craspedida</taxon>
        <taxon>Salpingoecidae</taxon>
        <taxon>Monosiga</taxon>
    </lineage>
</organism>
<evidence type="ECO:0000256" key="1">
    <source>
        <dbReference type="ARBA" id="ARBA00004294"/>
    </source>
</evidence>
<dbReference type="AlphaFoldDB" id="A9V708"/>
<dbReference type="GO" id="GO:0015031">
    <property type="term" value="P:protein transport"/>
    <property type="evidence" value="ECO:0007669"/>
    <property type="project" value="UniProtKB-KW"/>
</dbReference>
<sequence>MAAPVQSGGASGGDGMLLGYREVDRMLVDIFAAAGTDELTVPVFKDALQQRPQLQAFVLAAANDDFQFLMERVTNEGRVQLGPLLRYLEPNAWKARMRTPTGTDNLEVAANLSAQHGMNVRVEPTPKLYTYAAGEHHLVSKHLGCMIAINMFRACEASCEVVHSSNQGMSPQEALPLLQRHDDTLVVELPVICDYARQRGRDIDADLSSADVALVANVSQAVFGTLLPILMHDLWTGEANEAAAGLQLYLNDTYAFPLNHFLCWRYRDRAHRQCQRLLLTEEVTVSKLDRLFKQQVSSIAALLEARTGPYFCGDSVCSADIIVGSLYEYCLKLPHRSGLRQAVISDGCLKVDSDVVFETGGCLREDMRFVRLIRPAAMSAEEKGQVADLLEARIPLFRHPSHAQPVRAAEYSQHYECKVCGFNQINEKERRRWYADALHQQPGVPKAICELCMRGVYDVVQAARPVLEAGEWVPFHGFRDQVGYIERIDAAMRSGALPWRGDTKRVICLSMHGIKVEAEPNLISRMGSIASAVKHNNQSGFTMDFRSVFSMNFLDDDPNFIVTVLEGDAQRGGYCHVFSAANAEVSSLLVDLFFHVVDELYSSTVMMALDDCIAAGAEGRLTMEQAVLNQLSPDDDLTLGQRVFVKAKGPASAQRMGHRPPNFSRSESESEDSDTGEQEVAAGRQAGRHSRTDRASESEDSDEDTSRGPIDEESDDDEQLAELDSLGLAEGQEDEEMMSAVEVGKMRRIKSRMRPGAGGAKTPRRSDKRSKDDDGNEEAAPLPPDGPQSIFDLFGLNEPQHVEPTTGVVLRRPKNNNLHGKRRSSMDRWTMMDIAEQARPGPVRALPAHIETIPDESEEESEASMPRPAPPRPMGVKVLPTQAMPRAHAPVEPPSTQAAARVQELMQDIHQRLPDKVRPFGLAIRDYRQNRDVKMLADTLLAIFPAQHRHLIHKLESMLPPEHRQWFNRMVKRAEEEDSE</sequence>
<evidence type="ECO:0000259" key="8">
    <source>
        <dbReference type="Pfam" id="PF10568"/>
    </source>
</evidence>
<evidence type="ECO:0000256" key="5">
    <source>
        <dbReference type="ARBA" id="ARBA00023128"/>
    </source>
</evidence>
<dbReference type="RefSeq" id="XP_001748544.1">
    <property type="nucleotide sequence ID" value="XM_001748492.1"/>
</dbReference>
<feature type="region of interest" description="Disordered" evidence="7">
    <location>
        <begin position="743"/>
        <end position="790"/>
    </location>
</feature>
<dbReference type="InterPro" id="IPR019564">
    <property type="entry name" value="Sam37/metaxin_N"/>
</dbReference>
<feature type="region of interest" description="Disordered" evidence="7">
    <location>
        <begin position="854"/>
        <end position="873"/>
    </location>
</feature>
<keyword evidence="10" id="KW-1185">Reference proteome</keyword>
<dbReference type="InParanoid" id="A9V708"/>
<keyword evidence="6" id="KW-0472">Membrane</keyword>
<dbReference type="Gene3D" id="1.20.1160.20">
    <property type="match status" value="1"/>
</dbReference>
<accession>A9V708</accession>
<protein>
    <recommendedName>
        <fullName evidence="8">Mitochondrial outer membrane transport complex Sam37/metaxin N-terminal domain-containing protein</fullName>
    </recommendedName>
</protein>
<evidence type="ECO:0000313" key="10">
    <source>
        <dbReference type="Proteomes" id="UP000001357"/>
    </source>
</evidence>
<gene>
    <name evidence="9" type="ORF">MONBRDRAFT_33709</name>
</gene>
<dbReference type="InterPro" id="IPR050931">
    <property type="entry name" value="Mito_Protein_Transport_Metaxin"/>
</dbReference>
<dbReference type="KEGG" id="mbr:MONBRDRAFT_33709"/>
<name>A9V708_MONBE</name>
<evidence type="ECO:0000256" key="6">
    <source>
        <dbReference type="ARBA" id="ARBA00023136"/>
    </source>
</evidence>